<gene>
    <name evidence="2" type="ORF">SAMN04488505_107161</name>
</gene>
<feature type="domain" description="Bacterial virulence" evidence="1">
    <location>
        <begin position="43"/>
        <end position="225"/>
    </location>
</feature>
<dbReference type="EMBL" id="FOBB01000007">
    <property type="protein sequence ID" value="SEM95909.1"/>
    <property type="molecule type" value="Genomic_DNA"/>
</dbReference>
<accession>A0A1H8CLX2</accession>
<evidence type="ECO:0000313" key="2">
    <source>
        <dbReference type="EMBL" id="SEM95909.1"/>
    </source>
</evidence>
<dbReference type="AlphaFoldDB" id="A0A1H8CLX2"/>
<dbReference type="InterPro" id="IPR029058">
    <property type="entry name" value="AB_hydrolase_fold"/>
</dbReference>
<keyword evidence="3" id="KW-1185">Reference proteome</keyword>
<dbReference type="Gene3D" id="3.40.50.1820">
    <property type="entry name" value="alpha/beta hydrolase"/>
    <property type="match status" value="1"/>
</dbReference>
<name>A0A1H8CLX2_9BACT</name>
<organism evidence="2 3">
    <name type="scientific">Chitinophaga rupis</name>
    <dbReference type="NCBI Taxonomy" id="573321"/>
    <lineage>
        <taxon>Bacteria</taxon>
        <taxon>Pseudomonadati</taxon>
        <taxon>Bacteroidota</taxon>
        <taxon>Chitinophagia</taxon>
        <taxon>Chitinophagales</taxon>
        <taxon>Chitinophagaceae</taxon>
        <taxon>Chitinophaga</taxon>
    </lineage>
</organism>
<evidence type="ECO:0000313" key="3">
    <source>
        <dbReference type="Proteomes" id="UP000198984"/>
    </source>
</evidence>
<sequence>MYVRELLLVAFFQGLFLMVQAQTAVTELPVTAMAPAGSGQYPLVLFITGDAGLKKFNVSMVDAFTKKGYAVVALNTLKYFWKKKTPQQAGADVAALLKHYAGQWGHKFFLLVGYSMGADVLPFIYNNLPADVQAQSQQLVFMSPSRFTDLEVHVSEMLGKTSNNGLSVPGAMNHITGKPLLLLFGEGENDFDLQELHIQNYQHMVLPGGHHYDNNAGNVVQTILSHQVLH</sequence>
<protein>
    <submittedName>
        <fullName evidence="2">Virulence protein (VirJ)</fullName>
    </submittedName>
</protein>
<dbReference type="InterPro" id="IPR010333">
    <property type="entry name" value="VirJ"/>
</dbReference>
<evidence type="ECO:0000259" key="1">
    <source>
        <dbReference type="Pfam" id="PF06057"/>
    </source>
</evidence>
<dbReference type="Proteomes" id="UP000198984">
    <property type="component" value="Unassembled WGS sequence"/>
</dbReference>
<dbReference type="SUPFAM" id="SSF53474">
    <property type="entry name" value="alpha/beta-Hydrolases"/>
    <property type="match status" value="1"/>
</dbReference>
<proteinExistence type="predicted"/>
<dbReference type="Pfam" id="PF06057">
    <property type="entry name" value="VirJ"/>
    <property type="match status" value="1"/>
</dbReference>
<reference evidence="2 3" key="1">
    <citation type="submission" date="2016-10" db="EMBL/GenBank/DDBJ databases">
        <authorList>
            <person name="de Groot N.N."/>
        </authorList>
    </citation>
    <scope>NUCLEOTIDE SEQUENCE [LARGE SCALE GENOMIC DNA]</scope>
    <source>
        <strain evidence="2 3">DSM 21039</strain>
    </source>
</reference>
<dbReference type="STRING" id="573321.SAMN04488505_107161"/>